<dbReference type="RefSeq" id="WP_338363311.1">
    <property type="nucleotide sequence ID" value="NZ_CAWVOK010000003.1"/>
</dbReference>
<dbReference type="InterPro" id="IPR000462">
    <property type="entry name" value="CDP-OH_P_trans"/>
</dbReference>
<name>A0ABM9N6Z2_9RICK</name>
<evidence type="ECO:0000313" key="14">
    <source>
        <dbReference type="EMBL" id="CAK8162340.1"/>
    </source>
</evidence>
<evidence type="ECO:0000256" key="7">
    <source>
        <dbReference type="ARBA" id="ARBA00023098"/>
    </source>
</evidence>
<dbReference type="PANTHER" id="PTHR14269">
    <property type="entry name" value="CDP-DIACYLGLYCEROL--GLYCEROL-3-PHOSPHATE 3-PHOSPHATIDYLTRANSFERASE-RELATED"/>
    <property type="match status" value="1"/>
</dbReference>
<dbReference type="Pfam" id="PF08009">
    <property type="entry name" value="CDP-OH_P_tran_2"/>
    <property type="match status" value="1"/>
</dbReference>
<evidence type="ECO:0000256" key="3">
    <source>
        <dbReference type="ARBA" id="ARBA00022516"/>
    </source>
</evidence>
<keyword evidence="5 12" id="KW-0812">Transmembrane</keyword>
<dbReference type="InterPro" id="IPR043130">
    <property type="entry name" value="CDP-OH_PTrfase_TM_dom"/>
</dbReference>
<feature type="transmembrane region" description="Helical" evidence="12">
    <location>
        <begin position="181"/>
        <end position="200"/>
    </location>
</feature>
<keyword evidence="3" id="KW-0444">Lipid biosynthesis</keyword>
<dbReference type="PROSITE" id="PS00379">
    <property type="entry name" value="CDP_ALCOHOL_P_TRANSF"/>
    <property type="match status" value="1"/>
</dbReference>
<accession>A0ABM9N6Z2</accession>
<evidence type="ECO:0000256" key="4">
    <source>
        <dbReference type="ARBA" id="ARBA00022679"/>
    </source>
</evidence>
<keyword evidence="9" id="KW-0594">Phospholipid biosynthesis</keyword>
<feature type="transmembrane region" description="Helical" evidence="12">
    <location>
        <begin position="236"/>
        <end position="256"/>
    </location>
</feature>
<evidence type="ECO:0000256" key="8">
    <source>
        <dbReference type="ARBA" id="ARBA00023136"/>
    </source>
</evidence>
<dbReference type="Gene3D" id="1.20.120.1760">
    <property type="match status" value="1"/>
</dbReference>
<gene>
    <name evidence="14" type="ORF">CAXC1_120022</name>
</gene>
<feature type="domain" description="CDP-alcohol phosphatidyltransferase C-terminal" evidence="13">
    <location>
        <begin position="215"/>
        <end position="248"/>
    </location>
</feature>
<feature type="transmembrane region" description="Helical" evidence="12">
    <location>
        <begin position="87"/>
        <end position="105"/>
    </location>
</feature>
<evidence type="ECO:0000256" key="9">
    <source>
        <dbReference type="ARBA" id="ARBA00023209"/>
    </source>
</evidence>
<evidence type="ECO:0000256" key="5">
    <source>
        <dbReference type="ARBA" id="ARBA00022692"/>
    </source>
</evidence>
<dbReference type="PANTHER" id="PTHR14269:SF61">
    <property type="entry name" value="CDP-DIACYLGLYCEROL--SERINE O-PHOSPHATIDYLTRANSFERASE"/>
    <property type="match status" value="1"/>
</dbReference>
<feature type="transmembrane region" description="Helical" evidence="12">
    <location>
        <begin position="111"/>
        <end position="128"/>
    </location>
</feature>
<dbReference type="EC" id="2.7.8.8" evidence="14"/>
<feature type="transmembrane region" description="Helical" evidence="12">
    <location>
        <begin position="212"/>
        <end position="230"/>
    </location>
</feature>
<evidence type="ECO:0000256" key="11">
    <source>
        <dbReference type="RuleBase" id="RU003750"/>
    </source>
</evidence>
<dbReference type="EMBL" id="CAWVOK010000003">
    <property type="protein sequence ID" value="CAK8162340.1"/>
    <property type="molecule type" value="Genomic_DNA"/>
</dbReference>
<evidence type="ECO:0000256" key="10">
    <source>
        <dbReference type="ARBA" id="ARBA00023264"/>
    </source>
</evidence>
<protein>
    <submittedName>
        <fullName evidence="14">CDP-diacylglycerol---serine O-phosphatidyltransferase</fullName>
        <ecNumber evidence="14">2.7.8.8</ecNumber>
    </submittedName>
</protein>
<organism evidence="14 15">
    <name type="scientific">Candidatus Xenohaliotis californiensis</name>
    <dbReference type="NCBI Taxonomy" id="84677"/>
    <lineage>
        <taxon>Bacteria</taxon>
        <taxon>Pseudomonadati</taxon>
        <taxon>Pseudomonadota</taxon>
        <taxon>Alphaproteobacteria</taxon>
        <taxon>Rickettsiales</taxon>
        <taxon>Anaplasmataceae</taxon>
        <taxon>Candidatus Xenohaliotis</taxon>
    </lineage>
</organism>
<dbReference type="GO" id="GO:0003882">
    <property type="term" value="F:CDP-diacylglycerol-serine O-phosphatidyltransferase activity"/>
    <property type="evidence" value="ECO:0007669"/>
    <property type="project" value="UniProtKB-EC"/>
</dbReference>
<keyword evidence="6 12" id="KW-1133">Transmembrane helix</keyword>
<dbReference type="InterPro" id="IPR012616">
    <property type="entry name" value="CDP-OH_P_trans_C"/>
</dbReference>
<reference evidence="14 15" key="1">
    <citation type="submission" date="2024-01" db="EMBL/GenBank/DDBJ databases">
        <authorList>
            <person name="Kunselman E."/>
        </authorList>
    </citation>
    <scope>NUCLEOTIDE SEQUENCE [LARGE SCALE GENOMIC DNA]</scope>
    <source>
        <strain evidence="14">2 abalone samples</strain>
    </source>
</reference>
<keyword evidence="10" id="KW-1208">Phospholipid metabolism</keyword>
<keyword evidence="8 12" id="KW-0472">Membrane</keyword>
<evidence type="ECO:0000256" key="2">
    <source>
        <dbReference type="ARBA" id="ARBA00010441"/>
    </source>
</evidence>
<dbReference type="Pfam" id="PF01066">
    <property type="entry name" value="CDP-OH_P_transf"/>
    <property type="match status" value="1"/>
</dbReference>
<feature type="transmembrane region" description="Helical" evidence="12">
    <location>
        <begin position="20"/>
        <end position="39"/>
    </location>
</feature>
<dbReference type="Proteomes" id="UP001314181">
    <property type="component" value="Unassembled WGS sequence"/>
</dbReference>
<keyword evidence="15" id="KW-1185">Reference proteome</keyword>
<feature type="transmembrane region" description="Helical" evidence="12">
    <location>
        <begin position="148"/>
        <end position="169"/>
    </location>
</feature>
<evidence type="ECO:0000256" key="6">
    <source>
        <dbReference type="ARBA" id="ARBA00022989"/>
    </source>
</evidence>
<dbReference type="InterPro" id="IPR050324">
    <property type="entry name" value="CDP-alcohol_PTase-I"/>
</dbReference>
<keyword evidence="4 11" id="KW-0808">Transferase</keyword>
<dbReference type="InterPro" id="IPR048254">
    <property type="entry name" value="CDP_ALCOHOL_P_TRANSF_CS"/>
</dbReference>
<comment type="caution">
    <text evidence="14">The sequence shown here is derived from an EMBL/GenBank/DDBJ whole genome shotgun (WGS) entry which is preliminary data.</text>
</comment>
<comment type="similarity">
    <text evidence="2 11">Belongs to the CDP-alcohol phosphatidyltransferase class-I family.</text>
</comment>
<evidence type="ECO:0000259" key="13">
    <source>
        <dbReference type="Pfam" id="PF08009"/>
    </source>
</evidence>
<evidence type="ECO:0000256" key="12">
    <source>
        <dbReference type="SAM" id="Phobius"/>
    </source>
</evidence>
<proteinExistence type="inferred from homology"/>
<keyword evidence="7" id="KW-0443">Lipid metabolism</keyword>
<evidence type="ECO:0000313" key="15">
    <source>
        <dbReference type="Proteomes" id="UP001314181"/>
    </source>
</evidence>
<comment type="subcellular location">
    <subcellularLocation>
        <location evidence="1">Membrane</location>
        <topology evidence="1">Multi-pass membrane protein</topology>
    </subcellularLocation>
</comment>
<sequence>MNLTDNMLSSARDNTDYNFFPLWRTFPSIITLFALCLGLHSIKLTSHNKWEASVISIIGAAFLDGIDGRIARLLGCSSVFGAQLDSLADFLNFGVAPALLIYFIFLTKIKVFGWSMVTVFVICMAIRLARFNTNITYGNNKDGWRCNFFYGIPAPAAAVLIMLPVILSFKELEYSEIFIKQNYVLAHVAFVSVLTVSHLPTFSLKKIKIHKCFISPLLLCFGIAAISLIVKPWIAIPVFSVLYIVSIPFSMVYYYVQYKKEKNFN</sequence>
<evidence type="ECO:0000256" key="1">
    <source>
        <dbReference type="ARBA" id="ARBA00004141"/>
    </source>
</evidence>